<reference evidence="2 3" key="1">
    <citation type="submission" date="2019-08" db="EMBL/GenBank/DDBJ databases">
        <authorList>
            <person name="Seo Y.L."/>
        </authorList>
    </citation>
    <scope>NUCLEOTIDE SEQUENCE [LARGE SCALE GENOMIC DNA]</scope>
    <source>
        <strain evidence="2 3">MaA-C15</strain>
    </source>
</reference>
<gene>
    <name evidence="2" type="ORF">FY036_20390</name>
</gene>
<evidence type="ECO:0000313" key="3">
    <source>
        <dbReference type="Proteomes" id="UP000323258"/>
    </source>
</evidence>
<protein>
    <submittedName>
        <fullName evidence="2">Uncharacterized protein</fullName>
    </submittedName>
</protein>
<reference evidence="2 3" key="2">
    <citation type="submission" date="2019-09" db="EMBL/GenBank/DDBJ databases">
        <title>Mesorhizobium sp. MaA-C15 isolated from Microcystis aeruginosa.</title>
        <authorList>
            <person name="Jeong S.E."/>
            <person name="Jin H.M."/>
            <person name="Jeon C.O."/>
        </authorList>
    </citation>
    <scope>NUCLEOTIDE SEQUENCE [LARGE SCALE GENOMIC DNA]</scope>
    <source>
        <strain evidence="2 3">MaA-C15</strain>
    </source>
</reference>
<accession>A0A5D4GN11</accession>
<dbReference type="Proteomes" id="UP000323258">
    <property type="component" value="Unassembled WGS sequence"/>
</dbReference>
<comment type="caution">
    <text evidence="2">The sequence shown here is derived from an EMBL/GenBank/DDBJ whole genome shotgun (WGS) entry which is preliminary data.</text>
</comment>
<keyword evidence="1" id="KW-0732">Signal</keyword>
<dbReference type="OrthoDB" id="8419748at2"/>
<proteinExistence type="predicted"/>
<dbReference type="AlphaFoldDB" id="A0A5D4GN11"/>
<name>A0A5D4GN11_9HYPH</name>
<feature type="chain" id="PRO_5022897657" evidence="1">
    <location>
        <begin position="23"/>
        <end position="211"/>
    </location>
</feature>
<feature type="signal peptide" evidence="1">
    <location>
        <begin position="1"/>
        <end position="22"/>
    </location>
</feature>
<evidence type="ECO:0000313" key="2">
    <source>
        <dbReference type="EMBL" id="TYR30241.1"/>
    </source>
</evidence>
<sequence length="211" mass="23082">MKKLLISGVVAALLFALSPATAQERPLIWNFTRSGESAFGARLGAHFHAPWKSSAGVDIAMGGQRIFDRQPVTAWGAVELPGVETSARKRRTELRVTARGENGPRTATATHSVRTMLPGMDAEFDQTVTVRSLPGEDAHPTLRSTQTLKLTASRSRTMVTATTTASTVERRKTTVSIEQPVRDALKLRAAMEDAATRQRKGRFSATYSFKW</sequence>
<dbReference type="EMBL" id="VSZS01000067">
    <property type="protein sequence ID" value="TYR30241.1"/>
    <property type="molecule type" value="Genomic_DNA"/>
</dbReference>
<dbReference type="RefSeq" id="WP_148916596.1">
    <property type="nucleotide sequence ID" value="NZ_VSZS01000067.1"/>
</dbReference>
<organism evidence="2 3">
    <name type="scientific">Neoaquamicrobium microcysteis</name>
    <dbReference type="NCBI Taxonomy" id="2682781"/>
    <lineage>
        <taxon>Bacteria</taxon>
        <taxon>Pseudomonadati</taxon>
        <taxon>Pseudomonadota</taxon>
        <taxon>Alphaproteobacteria</taxon>
        <taxon>Hyphomicrobiales</taxon>
        <taxon>Phyllobacteriaceae</taxon>
        <taxon>Neoaquamicrobium</taxon>
    </lineage>
</organism>
<evidence type="ECO:0000256" key="1">
    <source>
        <dbReference type="SAM" id="SignalP"/>
    </source>
</evidence>
<keyword evidence="3" id="KW-1185">Reference proteome</keyword>